<comment type="caution">
    <text evidence="2">The sequence shown here is derived from an EMBL/GenBank/DDBJ whole genome shotgun (WGS) entry which is preliminary data.</text>
</comment>
<feature type="compositionally biased region" description="Basic and acidic residues" evidence="1">
    <location>
        <begin position="28"/>
        <end position="43"/>
    </location>
</feature>
<dbReference type="Proteomes" id="UP000606786">
    <property type="component" value="Unassembled WGS sequence"/>
</dbReference>
<keyword evidence="3" id="KW-1185">Reference proteome</keyword>
<dbReference type="AlphaFoldDB" id="A0A811UHF2"/>
<reference evidence="2" key="1">
    <citation type="submission" date="2020-11" db="EMBL/GenBank/DDBJ databases">
        <authorList>
            <person name="Whitehead M."/>
        </authorList>
    </citation>
    <scope>NUCLEOTIDE SEQUENCE</scope>
    <source>
        <strain evidence="2">EGII</strain>
    </source>
</reference>
<accession>A0A811UHF2</accession>
<evidence type="ECO:0000313" key="2">
    <source>
        <dbReference type="EMBL" id="CAD6997287.1"/>
    </source>
</evidence>
<evidence type="ECO:0000256" key="1">
    <source>
        <dbReference type="SAM" id="MobiDB-lite"/>
    </source>
</evidence>
<proteinExistence type="predicted"/>
<gene>
    <name evidence="2" type="ORF">CCAP1982_LOCUS5920</name>
</gene>
<name>A0A811UHF2_CERCA</name>
<dbReference type="EMBL" id="CAJHJT010000012">
    <property type="protein sequence ID" value="CAD6997287.1"/>
    <property type="molecule type" value="Genomic_DNA"/>
</dbReference>
<sequence length="119" mass="13378">MVTMVGENVVAIIDTGVTKSFVNEEGEETGHRKNDTCKEERRQRSGRSSGEVWERSTPQRVTYSLRPRRWSGTGEGLPRKGQHGVDPTTSSFVLLLWDSLCFSSGSRHRNLTSINKLIN</sequence>
<feature type="region of interest" description="Disordered" evidence="1">
    <location>
        <begin position="20"/>
        <end position="85"/>
    </location>
</feature>
<protein>
    <submittedName>
        <fullName evidence="2">(Mediterranean fruit fly) hypothetical protein</fullName>
    </submittedName>
</protein>
<evidence type="ECO:0000313" key="3">
    <source>
        <dbReference type="Proteomes" id="UP000606786"/>
    </source>
</evidence>
<organism evidence="2 3">
    <name type="scientific">Ceratitis capitata</name>
    <name type="common">Mediterranean fruit fly</name>
    <name type="synonym">Tephritis capitata</name>
    <dbReference type="NCBI Taxonomy" id="7213"/>
    <lineage>
        <taxon>Eukaryota</taxon>
        <taxon>Metazoa</taxon>
        <taxon>Ecdysozoa</taxon>
        <taxon>Arthropoda</taxon>
        <taxon>Hexapoda</taxon>
        <taxon>Insecta</taxon>
        <taxon>Pterygota</taxon>
        <taxon>Neoptera</taxon>
        <taxon>Endopterygota</taxon>
        <taxon>Diptera</taxon>
        <taxon>Brachycera</taxon>
        <taxon>Muscomorpha</taxon>
        <taxon>Tephritoidea</taxon>
        <taxon>Tephritidae</taxon>
        <taxon>Ceratitis</taxon>
        <taxon>Ceratitis</taxon>
    </lineage>
</organism>